<dbReference type="STRING" id="588581.Cpap_3480"/>
<dbReference type="InterPro" id="IPR041025">
    <property type="entry name" value="HNH_repeat"/>
</dbReference>
<sequence>MIYLKAENCSQKIQSQESLKSESRDLELAGRQKDLCREYIKLYKKKSDEQLYQYLRDIADELGRVPKKSEVPAFGYIKSRLGKWPRILEDAGIKPVRKKLLEEIEPE</sequence>
<name>F1T969_9FIRM</name>
<dbReference type="AlphaFoldDB" id="F1T969"/>
<protein>
    <submittedName>
        <fullName evidence="1">Uncharacterized protein</fullName>
    </submittedName>
</protein>
<proteinExistence type="predicted"/>
<comment type="caution">
    <text evidence="1">The sequence shown here is derived from an EMBL/GenBank/DDBJ whole genome shotgun (WGS) entry which is preliminary data.</text>
</comment>
<dbReference type="OrthoDB" id="2088105at2"/>
<reference evidence="1" key="2">
    <citation type="submission" date="2011-01" db="EMBL/GenBank/DDBJ databases">
        <title>The Non-contiguous Finished genome of Clostridium papyrosolvens.</title>
        <authorList>
            <person name="Lucas S."/>
            <person name="Copeland A."/>
            <person name="Lapidus A."/>
            <person name="Cheng J.-F."/>
            <person name="Goodwin L."/>
            <person name="Pitluck S."/>
            <person name="Misra M."/>
            <person name="Chertkov O."/>
            <person name="Detter J.C."/>
            <person name="Han C."/>
            <person name="Tapia R."/>
            <person name="Land M."/>
            <person name="Hauser L."/>
            <person name="Kyrpides N."/>
            <person name="Ivanova N."/>
            <person name="Pagani I."/>
            <person name="Mouttaki H."/>
            <person name="He Z."/>
            <person name="Zhou J."/>
            <person name="Hemme C.L."/>
            <person name="Woyke T."/>
        </authorList>
    </citation>
    <scope>NUCLEOTIDE SEQUENCE [LARGE SCALE GENOMIC DNA]</scope>
    <source>
        <strain evidence="1">DSM 2782</strain>
    </source>
</reference>
<reference evidence="1" key="1">
    <citation type="submission" date="2009-07" db="EMBL/GenBank/DDBJ databases">
        <authorList>
            <consortium name="US DOE Joint Genome Institute (JGI-PGF)"/>
            <person name="Lucas S."/>
            <person name="Copeland A."/>
            <person name="Lapidus A."/>
            <person name="Glavina del Rio T."/>
            <person name="Tice H."/>
            <person name="Bruce D."/>
            <person name="Goodwin L."/>
            <person name="Pitluck S."/>
            <person name="Larimer F."/>
            <person name="Land M.L."/>
            <person name="Mouttaki H."/>
            <person name="He Z."/>
            <person name="Zhou J."/>
            <person name="Hemme C.L."/>
        </authorList>
    </citation>
    <scope>NUCLEOTIDE SEQUENCE</scope>
    <source>
        <strain evidence="1">DSM 2782</strain>
    </source>
</reference>
<dbReference type="RefSeq" id="WP_004617133.1">
    <property type="nucleotide sequence ID" value="NZ_ACXX02000002.1"/>
</dbReference>
<dbReference type="EMBL" id="ACXX02000002">
    <property type="protein sequence ID" value="EGD49051.1"/>
    <property type="molecule type" value="Genomic_DNA"/>
</dbReference>
<dbReference type="Pfam" id="PF18780">
    <property type="entry name" value="HNH_repeat"/>
    <property type="match status" value="1"/>
</dbReference>
<organism evidence="1 2">
    <name type="scientific">Ruminiclostridium papyrosolvens DSM 2782</name>
    <dbReference type="NCBI Taxonomy" id="588581"/>
    <lineage>
        <taxon>Bacteria</taxon>
        <taxon>Bacillati</taxon>
        <taxon>Bacillota</taxon>
        <taxon>Clostridia</taxon>
        <taxon>Eubacteriales</taxon>
        <taxon>Oscillospiraceae</taxon>
        <taxon>Ruminiclostridium</taxon>
    </lineage>
</organism>
<evidence type="ECO:0000313" key="1">
    <source>
        <dbReference type="EMBL" id="EGD49051.1"/>
    </source>
</evidence>
<accession>F1T969</accession>
<keyword evidence="2" id="KW-1185">Reference proteome</keyword>
<evidence type="ECO:0000313" key="2">
    <source>
        <dbReference type="Proteomes" id="UP000003860"/>
    </source>
</evidence>
<gene>
    <name evidence="1" type="ORF">Cpap_3480</name>
</gene>
<dbReference type="Proteomes" id="UP000003860">
    <property type="component" value="Unassembled WGS sequence"/>
</dbReference>